<dbReference type="OrthoDB" id="264349at2"/>
<comment type="caution">
    <text evidence="3">The sequence shown here is derived from an EMBL/GenBank/DDBJ whole genome shotgun (WGS) entry which is preliminary data.</text>
</comment>
<feature type="coiled-coil region" evidence="1">
    <location>
        <begin position="99"/>
        <end position="126"/>
    </location>
</feature>
<keyword evidence="1" id="KW-0175">Coiled coil</keyword>
<protein>
    <submittedName>
        <fullName evidence="3">Uncharacterized protein</fullName>
    </submittedName>
</protein>
<reference evidence="3 4" key="1">
    <citation type="submission" date="2019-08" db="EMBL/GenBank/DDBJ databases">
        <title>Deep-cultivation of Planctomycetes and their phenomic and genomic characterization uncovers novel biology.</title>
        <authorList>
            <person name="Wiegand S."/>
            <person name="Jogler M."/>
            <person name="Boedeker C."/>
            <person name="Pinto D."/>
            <person name="Vollmers J."/>
            <person name="Rivas-Marin E."/>
            <person name="Kohn T."/>
            <person name="Peeters S.H."/>
            <person name="Heuer A."/>
            <person name="Rast P."/>
            <person name="Oberbeckmann S."/>
            <person name="Bunk B."/>
            <person name="Jeske O."/>
            <person name="Meyerdierks A."/>
            <person name="Storesund J.E."/>
            <person name="Kallscheuer N."/>
            <person name="Luecker S."/>
            <person name="Lage O.M."/>
            <person name="Pohl T."/>
            <person name="Merkel B.J."/>
            <person name="Hornburger P."/>
            <person name="Mueller R.-W."/>
            <person name="Bruemmer F."/>
            <person name="Labrenz M."/>
            <person name="Spormann A.M."/>
            <person name="Op Den Camp H."/>
            <person name="Overmann J."/>
            <person name="Amann R."/>
            <person name="Jetten M.S.M."/>
            <person name="Mascher T."/>
            <person name="Medema M.H."/>
            <person name="Devos D.P."/>
            <person name="Kaster A.-K."/>
            <person name="Ovreas L."/>
            <person name="Rohde M."/>
            <person name="Galperin M.Y."/>
            <person name="Jogler C."/>
        </authorList>
    </citation>
    <scope>NUCLEOTIDE SEQUENCE [LARGE SCALE GENOMIC DNA]</scope>
    <source>
        <strain evidence="3 4">LF1</strain>
    </source>
</reference>
<feature type="region of interest" description="Disordered" evidence="2">
    <location>
        <begin position="14"/>
        <end position="39"/>
    </location>
</feature>
<proteinExistence type="predicted"/>
<evidence type="ECO:0000256" key="2">
    <source>
        <dbReference type="SAM" id="MobiDB-lite"/>
    </source>
</evidence>
<evidence type="ECO:0000256" key="1">
    <source>
        <dbReference type="SAM" id="Coils"/>
    </source>
</evidence>
<evidence type="ECO:0000313" key="4">
    <source>
        <dbReference type="Proteomes" id="UP000322699"/>
    </source>
</evidence>
<dbReference type="EMBL" id="VRLW01000001">
    <property type="protein sequence ID" value="KAA1259546.1"/>
    <property type="molecule type" value="Genomic_DNA"/>
</dbReference>
<gene>
    <name evidence="3" type="ORF">LF1_20800</name>
</gene>
<organism evidence="3 4">
    <name type="scientific">Rubripirellula obstinata</name>
    <dbReference type="NCBI Taxonomy" id="406547"/>
    <lineage>
        <taxon>Bacteria</taxon>
        <taxon>Pseudomonadati</taxon>
        <taxon>Planctomycetota</taxon>
        <taxon>Planctomycetia</taxon>
        <taxon>Pirellulales</taxon>
        <taxon>Pirellulaceae</taxon>
        <taxon>Rubripirellula</taxon>
    </lineage>
</organism>
<name>A0A5B1CG65_9BACT</name>
<dbReference type="Proteomes" id="UP000322699">
    <property type="component" value="Unassembled WGS sequence"/>
</dbReference>
<evidence type="ECO:0000313" key="3">
    <source>
        <dbReference type="EMBL" id="KAA1259546.1"/>
    </source>
</evidence>
<feature type="coiled-coil region" evidence="1">
    <location>
        <begin position="444"/>
        <end position="471"/>
    </location>
</feature>
<sequence>MWWLDSEERIIPARNRSLPPTPSNRPAVPDSAIPTSNQPVAKRRVSKCVSPLIDTLTPEQEQANRVLSQVQCGHEVEIERLLADVGALEKAVRQAAIKSESQQATIEQKEALLRSAEESAESLQCTLTEFDGEVQRLGEELQLGENTQAESQQKYEQQIAHCEYRTMFAEHRLAELATVIQHQLEKHQQHCDQHAQAIADKDRQLALLDGISGQWQRQAFAYRAQSERLTSETQHGQIQITAMHAQLTENESELCRKDQEIAELMPSRDQLANAEKRAATWQLETQRSHASRRDLAEQMRRERAVDDEARKQADLQREQLEQKHRVAQLRVQRLRSENSQLNKQLQRESRGRVVDRRIRESETSDVQSSVRAKAIQVEQLQASVERRDREIINLKDAIAATQVELVTAWDCSKEAANHLQLRDAELKHARENEERFVQIQADQARSLQSRIDSLVNQLDTLQNEFDAERESSRIDLEGFERLLSDLEGVIEQLGFDQEQLRSALDLAHQTNTSLLNQAAKSRAQLSGGRAKGVLLIERYEQRLRQAIQTIETLKNRTRPESDEGRRAA</sequence>
<dbReference type="AlphaFoldDB" id="A0A5B1CG65"/>
<dbReference type="RefSeq" id="WP_068267124.1">
    <property type="nucleotide sequence ID" value="NZ_LWSK01000160.1"/>
</dbReference>
<keyword evidence="4" id="KW-1185">Reference proteome</keyword>
<feature type="coiled-coil region" evidence="1">
    <location>
        <begin position="310"/>
        <end position="351"/>
    </location>
</feature>
<accession>A0A5B1CG65</accession>